<dbReference type="RefSeq" id="WP_345419084.1">
    <property type="nucleotide sequence ID" value="NZ_AP031496.1"/>
</dbReference>
<reference evidence="2" key="1">
    <citation type="journal article" date="2019" name="Int. J. Syst. Evol. Microbiol.">
        <title>The Global Catalogue of Microorganisms (GCM) 10K type strain sequencing project: providing services to taxonomists for standard genome sequencing and annotation.</title>
        <authorList>
            <consortium name="The Broad Institute Genomics Platform"/>
            <consortium name="The Broad Institute Genome Sequencing Center for Infectious Disease"/>
            <person name="Wu L."/>
            <person name="Ma J."/>
        </authorList>
    </citation>
    <scope>NUCLEOTIDE SEQUENCE [LARGE SCALE GENOMIC DNA]</scope>
    <source>
        <strain evidence="2">JCM 19134</strain>
    </source>
</reference>
<proteinExistence type="predicted"/>
<name>A0AAV3U090_9ALTE</name>
<keyword evidence="2" id="KW-1185">Reference proteome</keyword>
<comment type="caution">
    <text evidence="1">The sequence shown here is derived from an EMBL/GenBank/DDBJ whole genome shotgun (WGS) entry which is preliminary data.</text>
</comment>
<accession>A0AAV3U090</accession>
<evidence type="ECO:0000313" key="2">
    <source>
        <dbReference type="Proteomes" id="UP001409585"/>
    </source>
</evidence>
<dbReference type="Proteomes" id="UP001409585">
    <property type="component" value="Unassembled WGS sequence"/>
</dbReference>
<organism evidence="1 2">
    <name type="scientific">Halioxenophilus aromaticivorans</name>
    <dbReference type="NCBI Taxonomy" id="1306992"/>
    <lineage>
        <taxon>Bacteria</taxon>
        <taxon>Pseudomonadati</taxon>
        <taxon>Pseudomonadota</taxon>
        <taxon>Gammaproteobacteria</taxon>
        <taxon>Alteromonadales</taxon>
        <taxon>Alteromonadaceae</taxon>
        <taxon>Halioxenophilus</taxon>
    </lineage>
</organism>
<evidence type="ECO:0000313" key="1">
    <source>
        <dbReference type="EMBL" id="GAA4937236.1"/>
    </source>
</evidence>
<dbReference type="AlphaFoldDB" id="A0AAV3U090"/>
<sequence>MQNSGDGNCPFEFNFSPETFKVGDTVSYRVPAMGDFPFVAEIKAVYEDHIEIAGPDQPEKWMRATRESRPIVADDVALS</sequence>
<dbReference type="EMBL" id="BAABLX010000007">
    <property type="protein sequence ID" value="GAA4937236.1"/>
    <property type="molecule type" value="Genomic_DNA"/>
</dbReference>
<gene>
    <name evidence="1" type="ORF">GCM10025791_13740</name>
</gene>
<protein>
    <submittedName>
        <fullName evidence="1">Uncharacterized protein</fullName>
    </submittedName>
</protein>